<sequence>MLVIVGTLVLALAGAGAWWYWPGGPKLKAEDASRVFTTGLGGIRNQGAAVSGATLVKNSLDSDDAQTAGLGEDHACRDNDLRSQLQSEGMGKAIAYQEFGTDATVKYSRQASETSGSLVAFGTRNDAKWFWRSACTLGDRTRDARGAAWGGTYSFRSTRDGRGGMWEVYRVAERGDQDPGLGTIECRVYYANYVASVDFFYMSDGSGSYFPAISQVDCAAFMNDLKHRVRQLS</sequence>
<reference evidence="1 2" key="1">
    <citation type="submission" date="2017-12" db="EMBL/GenBank/DDBJ databases">
        <title>The whole genome sequence of the Acidipropionibacterium virtanenii sp. nov. type strain JS278.</title>
        <authorList>
            <person name="Laine P."/>
            <person name="Deptula P."/>
            <person name="Varmanen P."/>
            <person name="Auvinen P."/>
        </authorList>
    </citation>
    <scope>NUCLEOTIDE SEQUENCE [LARGE SCALE GENOMIC DNA]</scope>
    <source>
        <strain evidence="1 2">JS278</strain>
    </source>
</reference>
<protein>
    <submittedName>
        <fullName evidence="1">Uncharacterized protein</fullName>
    </submittedName>
</protein>
<proteinExistence type="predicted"/>
<keyword evidence="2" id="KW-1185">Reference proteome</keyword>
<organism evidence="1 2">
    <name type="scientific">Acidipropionibacterium virtanenii</name>
    <dbReference type="NCBI Taxonomy" id="2057246"/>
    <lineage>
        <taxon>Bacteria</taxon>
        <taxon>Bacillati</taxon>
        <taxon>Actinomycetota</taxon>
        <taxon>Actinomycetes</taxon>
        <taxon>Propionibacteriales</taxon>
        <taxon>Propionibacteriaceae</taxon>
        <taxon>Acidipropionibacterium</taxon>
    </lineage>
</organism>
<dbReference type="Proteomes" id="UP000251995">
    <property type="component" value="Chromosome"/>
</dbReference>
<dbReference type="KEGG" id="acij:JS278_02421"/>
<evidence type="ECO:0000313" key="2">
    <source>
        <dbReference type="Proteomes" id="UP000251995"/>
    </source>
</evidence>
<dbReference type="RefSeq" id="WP_114045420.1">
    <property type="nucleotide sequence ID" value="NZ_CP025198.1"/>
</dbReference>
<gene>
    <name evidence="1" type="ORF">JS278_02421</name>
</gene>
<name>A0A344UWB2_9ACTN</name>
<evidence type="ECO:0000313" key="1">
    <source>
        <dbReference type="EMBL" id="AXE39560.1"/>
    </source>
</evidence>
<dbReference type="AlphaFoldDB" id="A0A344UWB2"/>
<accession>A0A344UWB2</accession>
<dbReference type="EMBL" id="CP025198">
    <property type="protein sequence ID" value="AXE39560.1"/>
    <property type="molecule type" value="Genomic_DNA"/>
</dbReference>